<dbReference type="InterPro" id="IPR038062">
    <property type="entry name" value="ScdA-like_N_sf"/>
</dbReference>
<dbReference type="AlphaFoldDB" id="A0A1H4C866"/>
<evidence type="ECO:0008006" key="3">
    <source>
        <dbReference type="Google" id="ProtNLM"/>
    </source>
</evidence>
<dbReference type="Gene3D" id="1.10.3910.10">
    <property type="entry name" value="SP0561-like"/>
    <property type="match status" value="1"/>
</dbReference>
<dbReference type="OrthoDB" id="47460at2"/>
<dbReference type="SUPFAM" id="SSF140683">
    <property type="entry name" value="SP0561-like"/>
    <property type="match status" value="1"/>
</dbReference>
<dbReference type="EMBL" id="FNQN01000007">
    <property type="protein sequence ID" value="SEA56537.1"/>
    <property type="molecule type" value="Genomic_DNA"/>
</dbReference>
<dbReference type="RefSeq" id="WP_092348985.1">
    <property type="nucleotide sequence ID" value="NZ_FNQN01000007.1"/>
</dbReference>
<sequence length="69" mass="8020">MADTPITRDMKIEQLVELKPDAVAYLFHKKIRCIRCGEPVWDTIEEAARLKNYSDAEIDELLDDLNRLS</sequence>
<dbReference type="STRING" id="37625.SAMN05660420_02482"/>
<name>A0A1H4C866_9BACT</name>
<gene>
    <name evidence="1" type="ORF">SAMN05660420_02482</name>
</gene>
<evidence type="ECO:0000313" key="2">
    <source>
        <dbReference type="Proteomes" id="UP000199409"/>
    </source>
</evidence>
<reference evidence="1 2" key="1">
    <citation type="submission" date="2016-10" db="EMBL/GenBank/DDBJ databases">
        <authorList>
            <person name="de Groot N.N."/>
        </authorList>
    </citation>
    <scope>NUCLEOTIDE SEQUENCE [LARGE SCALE GENOMIC DNA]</scope>
    <source>
        <strain evidence="1 2">DSM 7343</strain>
    </source>
</reference>
<keyword evidence="2" id="KW-1185">Reference proteome</keyword>
<proteinExistence type="predicted"/>
<dbReference type="Proteomes" id="UP000199409">
    <property type="component" value="Unassembled WGS sequence"/>
</dbReference>
<evidence type="ECO:0000313" key="1">
    <source>
        <dbReference type="EMBL" id="SEA56537.1"/>
    </source>
</evidence>
<protein>
    <recommendedName>
        <fullName evidence="3">Hybrid cluster protein-associated redox disulfide domain-containing protein</fullName>
    </recommendedName>
</protein>
<accession>A0A1H4C866</accession>
<organism evidence="1 2">
    <name type="scientific">Desulfuromusa kysingii</name>
    <dbReference type="NCBI Taxonomy" id="37625"/>
    <lineage>
        <taxon>Bacteria</taxon>
        <taxon>Pseudomonadati</taxon>
        <taxon>Thermodesulfobacteriota</taxon>
        <taxon>Desulfuromonadia</taxon>
        <taxon>Desulfuromonadales</taxon>
        <taxon>Geopsychrobacteraceae</taxon>
        <taxon>Desulfuromusa</taxon>
    </lineage>
</organism>